<evidence type="ECO:0000256" key="6">
    <source>
        <dbReference type="PIRSR" id="PIRSR017250-50"/>
    </source>
</evidence>
<keyword evidence="10" id="KW-0255">Endonuclease</keyword>
<evidence type="ECO:0000259" key="8">
    <source>
        <dbReference type="Pfam" id="PF01974"/>
    </source>
</evidence>
<keyword evidence="2 5" id="KW-0819">tRNA processing</keyword>
<feature type="region of interest" description="Disordered" evidence="7">
    <location>
        <begin position="132"/>
        <end position="198"/>
    </location>
</feature>
<dbReference type="Pfam" id="PF01974">
    <property type="entry name" value="tRNA_int_endo"/>
    <property type="match status" value="1"/>
</dbReference>
<gene>
    <name evidence="10" type="ORF">NA57DRAFT_32717</name>
</gene>
<dbReference type="OrthoDB" id="48041at2759"/>
<feature type="compositionally biased region" description="Polar residues" evidence="7">
    <location>
        <begin position="161"/>
        <end position="193"/>
    </location>
</feature>
<dbReference type="Proteomes" id="UP000799772">
    <property type="component" value="Unassembled WGS sequence"/>
</dbReference>
<sequence length="313" mass="34299">MAASSDVVSEPFPIFRVAGNYILYDINVVSHIRRQYNICGVLLGSLPQIPQQSVFLGLPLQLLPEEARLLAEQGHAYIVDDAREHKAAMLEAGLSEDEKAAFRTLLGRQSMEAAEAVRRKAGERKEKALKKIAMQRRKHKEGSVETDASGSTLEGDDVESSLFSNASQTEDTASTISVASAQPPNSFAVTPTTSYPPLPQPDLSPAVLLPEVPSSYPLFKHLQQKGYFMMPGLRFGCQYSIYPGDPLRFHSHFLAVGRGWDDDIRMMEIVGGGRLGTGVKKAFMIGGNTECKDGEEVGDQSEVRAFCFEWAGM</sequence>
<dbReference type="PANTHER" id="PTHR13070">
    <property type="entry name" value="TRNA-SPLICING ENDONUCLEASE SUBUNIT SEN34-RELATED"/>
    <property type="match status" value="1"/>
</dbReference>
<feature type="active site" evidence="6">
    <location>
        <position position="281"/>
    </location>
</feature>
<keyword evidence="10" id="KW-0378">Hydrolase</keyword>
<evidence type="ECO:0000256" key="3">
    <source>
        <dbReference type="ARBA" id="ARBA00023239"/>
    </source>
</evidence>
<organism evidence="10 11">
    <name type="scientific">Rhizodiscina lignyota</name>
    <dbReference type="NCBI Taxonomy" id="1504668"/>
    <lineage>
        <taxon>Eukaryota</taxon>
        <taxon>Fungi</taxon>
        <taxon>Dikarya</taxon>
        <taxon>Ascomycota</taxon>
        <taxon>Pezizomycotina</taxon>
        <taxon>Dothideomycetes</taxon>
        <taxon>Pleosporomycetidae</taxon>
        <taxon>Aulographales</taxon>
        <taxon>Rhizodiscinaceae</taxon>
        <taxon>Rhizodiscina</taxon>
    </lineage>
</organism>
<feature type="active site" evidence="6">
    <location>
        <position position="250"/>
    </location>
</feature>
<accession>A0A9P4IRH6</accession>
<evidence type="ECO:0000256" key="1">
    <source>
        <dbReference type="ARBA" id="ARBA00008078"/>
    </source>
</evidence>
<comment type="function">
    <text evidence="4">Constitutes one of the two catalytic subunit of the tRNA-splicing endonuclease complex, a complex responsible for identification and cleavage of the splice sites in pre-tRNA. It cleaves pre-tRNA at the 5'- and 3'-splice sites to release the intron. The products are an intron and two tRNA half-molecules bearing 2',3'-cyclic phosphate and 5'-OH termini. There are no conserved sequences at the splice sites, but the intron is invariably located at the same site in the gene, placing the splice sites an invariant distance from the constant structural features of the tRNA body. It probably carries the active site for 3'-splice site cleavage.</text>
</comment>
<comment type="caution">
    <text evidence="10">The sequence shown here is derived from an EMBL/GenBank/DDBJ whole genome shotgun (WGS) entry which is preliminary data.</text>
</comment>
<dbReference type="PANTHER" id="PTHR13070:SF0">
    <property type="entry name" value="TRNA-SPLICING ENDONUCLEASE SUBUNIT SEN34"/>
    <property type="match status" value="1"/>
</dbReference>
<dbReference type="Gene3D" id="3.40.1350.10">
    <property type="match status" value="1"/>
</dbReference>
<dbReference type="SUPFAM" id="SSF53032">
    <property type="entry name" value="tRNA-intron endonuclease catalytic domain-like"/>
    <property type="match status" value="1"/>
</dbReference>
<feature type="domain" description="TSEN34 N-terminal" evidence="9">
    <location>
        <begin position="13"/>
        <end position="81"/>
    </location>
</feature>
<evidence type="ECO:0000256" key="4">
    <source>
        <dbReference type="ARBA" id="ARBA00059865"/>
    </source>
</evidence>
<keyword evidence="10" id="KW-0540">Nuclease</keyword>
<dbReference type="CDD" id="cd22363">
    <property type="entry name" value="tRNA-intron_lyase_C"/>
    <property type="match status" value="1"/>
</dbReference>
<dbReference type="GO" id="GO:0003676">
    <property type="term" value="F:nucleic acid binding"/>
    <property type="evidence" value="ECO:0007669"/>
    <property type="project" value="InterPro"/>
</dbReference>
<evidence type="ECO:0000313" key="11">
    <source>
        <dbReference type="Proteomes" id="UP000799772"/>
    </source>
</evidence>
<proteinExistence type="inferred from homology"/>
<name>A0A9P4IRH6_9PEZI</name>
<evidence type="ECO:0000259" key="9">
    <source>
        <dbReference type="Pfam" id="PF26577"/>
    </source>
</evidence>
<dbReference type="GO" id="GO:0000214">
    <property type="term" value="C:tRNA-intron endonuclease complex"/>
    <property type="evidence" value="ECO:0007669"/>
    <property type="project" value="UniProtKB-UniRule"/>
</dbReference>
<dbReference type="GO" id="GO:0000213">
    <property type="term" value="F:tRNA-intron lyase activity"/>
    <property type="evidence" value="ECO:0007669"/>
    <property type="project" value="UniProtKB-UniRule"/>
</dbReference>
<evidence type="ECO:0000256" key="7">
    <source>
        <dbReference type="SAM" id="MobiDB-lite"/>
    </source>
</evidence>
<dbReference type="EC" id="4.6.1.16" evidence="5"/>
<dbReference type="InterPro" id="IPR011856">
    <property type="entry name" value="tRNA_endonuc-like_dom_sf"/>
</dbReference>
<keyword evidence="3 5" id="KW-0456">Lyase</keyword>
<dbReference type="PIRSF" id="PIRSF017250">
    <property type="entry name" value="tRNA_splic_SEN34"/>
    <property type="match status" value="1"/>
</dbReference>
<dbReference type="InterPro" id="IPR006677">
    <property type="entry name" value="tRNA_intron_Endonuc_cat-like"/>
</dbReference>
<dbReference type="GO" id="GO:0000379">
    <property type="term" value="P:tRNA-type intron splice site recognition and cleavage"/>
    <property type="evidence" value="ECO:0007669"/>
    <property type="project" value="UniProtKB-UniRule"/>
</dbReference>
<protein>
    <recommendedName>
        <fullName evidence="5">tRNA-splicing endonuclease subunit Sen34</fullName>
        <ecNumber evidence="5">4.6.1.16</ecNumber>
    </recommendedName>
</protein>
<dbReference type="AlphaFoldDB" id="A0A9P4IRH6"/>
<dbReference type="InterPro" id="IPR036167">
    <property type="entry name" value="tRNA_intron_Endo_cat-like_sf"/>
</dbReference>
<dbReference type="InterPro" id="IPR016690">
    <property type="entry name" value="TSEN34"/>
</dbReference>
<dbReference type="Pfam" id="PF26577">
    <property type="entry name" value="TSEN34_N"/>
    <property type="match status" value="1"/>
</dbReference>
<evidence type="ECO:0000313" key="10">
    <source>
        <dbReference type="EMBL" id="KAF2103172.1"/>
    </source>
</evidence>
<keyword evidence="11" id="KW-1185">Reference proteome</keyword>
<reference evidence="10" key="1">
    <citation type="journal article" date="2020" name="Stud. Mycol.">
        <title>101 Dothideomycetes genomes: a test case for predicting lifestyles and emergence of pathogens.</title>
        <authorList>
            <person name="Haridas S."/>
            <person name="Albert R."/>
            <person name="Binder M."/>
            <person name="Bloem J."/>
            <person name="Labutti K."/>
            <person name="Salamov A."/>
            <person name="Andreopoulos B."/>
            <person name="Baker S."/>
            <person name="Barry K."/>
            <person name="Bills G."/>
            <person name="Bluhm B."/>
            <person name="Cannon C."/>
            <person name="Castanera R."/>
            <person name="Culley D."/>
            <person name="Daum C."/>
            <person name="Ezra D."/>
            <person name="Gonzalez J."/>
            <person name="Henrissat B."/>
            <person name="Kuo A."/>
            <person name="Liang C."/>
            <person name="Lipzen A."/>
            <person name="Lutzoni F."/>
            <person name="Magnuson J."/>
            <person name="Mondo S."/>
            <person name="Nolan M."/>
            <person name="Ohm R."/>
            <person name="Pangilinan J."/>
            <person name="Park H.-J."/>
            <person name="Ramirez L."/>
            <person name="Alfaro M."/>
            <person name="Sun H."/>
            <person name="Tritt A."/>
            <person name="Yoshinaga Y."/>
            <person name="Zwiers L.-H."/>
            <person name="Turgeon B."/>
            <person name="Goodwin S."/>
            <person name="Spatafora J."/>
            <person name="Crous P."/>
            <person name="Grigoriev I."/>
        </authorList>
    </citation>
    <scope>NUCLEOTIDE SEQUENCE</scope>
    <source>
        <strain evidence="10">CBS 133067</strain>
    </source>
</reference>
<dbReference type="InterPro" id="IPR059049">
    <property type="entry name" value="TSEN34_N"/>
</dbReference>
<feature type="active site" evidence="6">
    <location>
        <position position="242"/>
    </location>
</feature>
<comment type="similarity">
    <text evidence="1 5">Belongs to the tRNA-intron endonuclease family.</text>
</comment>
<evidence type="ECO:0000256" key="2">
    <source>
        <dbReference type="ARBA" id="ARBA00022694"/>
    </source>
</evidence>
<feature type="domain" description="tRNA intron endonuclease catalytic" evidence="8">
    <location>
        <begin position="215"/>
        <end position="285"/>
    </location>
</feature>
<dbReference type="EMBL" id="ML978122">
    <property type="protein sequence ID" value="KAF2103172.1"/>
    <property type="molecule type" value="Genomic_DNA"/>
</dbReference>
<dbReference type="FunFam" id="3.40.1350.10:FF:000008">
    <property type="entry name" value="tRNA-splicing endonuclease subunit Sen34"/>
    <property type="match status" value="1"/>
</dbReference>
<evidence type="ECO:0000256" key="5">
    <source>
        <dbReference type="PIRNR" id="PIRNR017250"/>
    </source>
</evidence>